<dbReference type="Proteomes" id="UP001055437">
    <property type="component" value="Chromosome"/>
</dbReference>
<evidence type="ECO:0000313" key="9">
    <source>
        <dbReference type="Proteomes" id="UP000280586"/>
    </source>
</evidence>
<accession>A0A9N7PKE5</accession>
<evidence type="ECO:0000313" key="8">
    <source>
        <dbReference type="EMBL" id="USS02482.1"/>
    </source>
</evidence>
<proteinExistence type="predicted"/>
<gene>
    <name evidence="7" type="ORF">CP523_00355</name>
    <name evidence="8" type="ORF">NH397_08635</name>
</gene>
<dbReference type="KEGG" id="csep:CP523_00355"/>
<keyword evidence="2 8" id="KW-0808">Transferase</keyword>
<dbReference type="InterPro" id="IPR004625">
    <property type="entry name" value="PyrdxlKinase"/>
</dbReference>
<evidence type="ECO:0000259" key="6">
    <source>
        <dbReference type="Pfam" id="PF08543"/>
    </source>
</evidence>
<evidence type="ECO:0000313" key="10">
    <source>
        <dbReference type="Proteomes" id="UP001055437"/>
    </source>
</evidence>
<dbReference type="GO" id="GO:0008478">
    <property type="term" value="F:pyridoxal kinase activity"/>
    <property type="evidence" value="ECO:0007669"/>
    <property type="project" value="UniProtKB-EC"/>
</dbReference>
<evidence type="ECO:0000313" key="7">
    <source>
        <dbReference type="EMBL" id="AYE35786.1"/>
    </source>
</evidence>
<sequence length="262" mass="29590">MSGIGRCSLTAVIPILSTLGIQCCPFPTAILSNQTEYSKFTFLDLTDNMKEYKNSWKGLDITFDCIYSGFLGSESQINIVSEFVKNNHDALIVIDPVMGDNGIIYDTYTKEMCSRLKELVKMADLVTPNLTEACILTEKDYNSIDITEKNLITIAKEIINLGPKKVIITGIISKNEIWNFAYDKELKESFIVRSNYNNKSYSGTGDIFTSIVVGMLLRGNSLKESIEKASKFIYKVIEFTSKYDTDTKEGIMFELFLRELIL</sequence>
<dbReference type="Gene3D" id="3.40.1190.20">
    <property type="match status" value="1"/>
</dbReference>
<dbReference type="EMBL" id="CP099799">
    <property type="protein sequence ID" value="USS02482.1"/>
    <property type="molecule type" value="Genomic_DNA"/>
</dbReference>
<dbReference type="GO" id="GO:0005524">
    <property type="term" value="F:ATP binding"/>
    <property type="evidence" value="ECO:0007669"/>
    <property type="project" value="UniProtKB-KW"/>
</dbReference>
<name>A0A9N7PKE5_CLOSE</name>
<feature type="domain" description="Pyridoxamine kinase/Phosphomethylpyrimidine kinase" evidence="6">
    <location>
        <begin position="58"/>
        <end position="240"/>
    </location>
</feature>
<evidence type="ECO:0000256" key="3">
    <source>
        <dbReference type="ARBA" id="ARBA00022741"/>
    </source>
</evidence>
<dbReference type="Proteomes" id="UP000280586">
    <property type="component" value="Chromosome"/>
</dbReference>
<dbReference type="GO" id="GO:0009443">
    <property type="term" value="P:pyridoxal 5'-phosphate salvage"/>
    <property type="evidence" value="ECO:0007669"/>
    <property type="project" value="InterPro"/>
</dbReference>
<keyword evidence="4 7" id="KW-0418">Kinase</keyword>
<dbReference type="InterPro" id="IPR013749">
    <property type="entry name" value="PM/HMP-P_kinase-1"/>
</dbReference>
<evidence type="ECO:0000256" key="2">
    <source>
        <dbReference type="ARBA" id="ARBA00022679"/>
    </source>
</evidence>
<dbReference type="SUPFAM" id="SSF53613">
    <property type="entry name" value="Ribokinase-like"/>
    <property type="match status" value="1"/>
</dbReference>
<keyword evidence="3" id="KW-0547">Nucleotide-binding</keyword>
<dbReference type="GO" id="GO:0005829">
    <property type="term" value="C:cytosol"/>
    <property type="evidence" value="ECO:0007669"/>
    <property type="project" value="TreeGrafter"/>
</dbReference>
<dbReference type="AlphaFoldDB" id="A0A9N7PKE5"/>
<dbReference type="PANTHER" id="PTHR10534:SF2">
    <property type="entry name" value="PYRIDOXAL KINASE"/>
    <property type="match status" value="1"/>
</dbReference>
<evidence type="ECO:0000256" key="4">
    <source>
        <dbReference type="ARBA" id="ARBA00022777"/>
    </source>
</evidence>
<evidence type="ECO:0000256" key="1">
    <source>
        <dbReference type="ARBA" id="ARBA00012104"/>
    </source>
</evidence>
<dbReference type="EMBL" id="CP023671">
    <property type="protein sequence ID" value="AYE35786.1"/>
    <property type="molecule type" value="Genomic_DNA"/>
</dbReference>
<dbReference type="OrthoDB" id="9800808at2"/>
<dbReference type="NCBIfam" id="NF005491">
    <property type="entry name" value="PRK07105.1"/>
    <property type="match status" value="1"/>
</dbReference>
<keyword evidence="10" id="KW-1185">Reference proteome</keyword>
<reference evidence="7 9" key="1">
    <citation type="submission" date="2017-09" db="EMBL/GenBank/DDBJ databases">
        <authorList>
            <person name="Thomas P."/>
            <person name="Seyboldt C."/>
        </authorList>
    </citation>
    <scope>NUCLEOTIDE SEQUENCE [LARGE SCALE GENOMIC DNA]</scope>
    <source>
        <strain evidence="7 9">DSM 7534</strain>
    </source>
</reference>
<protein>
    <recommendedName>
        <fullName evidence="1">pyridoxal kinase</fullName>
        <ecNumber evidence="1">2.7.1.35</ecNumber>
    </recommendedName>
</protein>
<dbReference type="Pfam" id="PF08543">
    <property type="entry name" value="Phos_pyr_kin"/>
    <property type="match status" value="1"/>
</dbReference>
<evidence type="ECO:0000256" key="5">
    <source>
        <dbReference type="ARBA" id="ARBA00022840"/>
    </source>
</evidence>
<organism evidence="7 9">
    <name type="scientific">Clostridium septicum</name>
    <dbReference type="NCBI Taxonomy" id="1504"/>
    <lineage>
        <taxon>Bacteria</taxon>
        <taxon>Bacillati</taxon>
        <taxon>Bacillota</taxon>
        <taxon>Clostridia</taxon>
        <taxon>Eubacteriales</taxon>
        <taxon>Clostridiaceae</taxon>
        <taxon>Clostridium</taxon>
    </lineage>
</organism>
<keyword evidence="5" id="KW-0067">ATP-binding</keyword>
<dbReference type="InterPro" id="IPR029056">
    <property type="entry name" value="Ribokinase-like"/>
</dbReference>
<dbReference type="CDD" id="cd01173">
    <property type="entry name" value="pyridoxal_pyridoxamine_kinase"/>
    <property type="match status" value="1"/>
</dbReference>
<dbReference type="EC" id="2.7.1.35" evidence="1"/>
<reference evidence="8" key="2">
    <citation type="submission" date="2022-06" db="EMBL/GenBank/DDBJ databases">
        <authorList>
            <person name="Holder M.E."/>
            <person name="Ajami N.J."/>
            <person name="Petrosino J.F."/>
        </authorList>
    </citation>
    <scope>NUCLEOTIDE SEQUENCE</scope>
    <source>
        <strain evidence="8">RMA 8861</strain>
    </source>
</reference>
<dbReference type="PANTHER" id="PTHR10534">
    <property type="entry name" value="PYRIDOXAL KINASE"/>
    <property type="match status" value="1"/>
</dbReference>